<dbReference type="Pfam" id="PF18962">
    <property type="entry name" value="Por_Secre_tail"/>
    <property type="match status" value="1"/>
</dbReference>
<dbReference type="InterPro" id="IPR026444">
    <property type="entry name" value="Secre_tail"/>
</dbReference>
<dbReference type="CDD" id="cd00063">
    <property type="entry name" value="FN3"/>
    <property type="match status" value="2"/>
</dbReference>
<dbReference type="InterPro" id="IPR013783">
    <property type="entry name" value="Ig-like_fold"/>
</dbReference>
<evidence type="ECO:0000259" key="3">
    <source>
        <dbReference type="PROSITE" id="PS50853"/>
    </source>
</evidence>
<feature type="domain" description="Fibronectin type-III" evidence="3">
    <location>
        <begin position="521"/>
        <end position="607"/>
    </location>
</feature>
<dbReference type="InterPro" id="IPR003961">
    <property type="entry name" value="FN3_dom"/>
</dbReference>
<dbReference type="PANTHER" id="PTHR46708:SF2">
    <property type="entry name" value="FIBRONECTIN TYPE-III DOMAIN-CONTAINING PROTEIN"/>
    <property type="match status" value="1"/>
</dbReference>
<dbReference type="Pfam" id="PF00041">
    <property type="entry name" value="fn3"/>
    <property type="match status" value="2"/>
</dbReference>
<dbReference type="NCBIfam" id="TIGR04183">
    <property type="entry name" value="Por_Secre_tail"/>
    <property type="match status" value="1"/>
</dbReference>
<feature type="chain" id="PRO_5046501776" evidence="2">
    <location>
        <begin position="35"/>
        <end position="836"/>
    </location>
</feature>
<dbReference type="Proteomes" id="UP000618931">
    <property type="component" value="Unassembled WGS sequence"/>
</dbReference>
<comment type="caution">
    <text evidence="4">The sequence shown here is derived from an EMBL/GenBank/DDBJ whole genome shotgun (WGS) entry which is preliminary data.</text>
</comment>
<keyword evidence="2" id="KW-0732">Signal</keyword>
<reference evidence="4 5" key="1">
    <citation type="submission" date="2020-11" db="EMBL/GenBank/DDBJ databases">
        <authorList>
            <person name="Kim M.K."/>
        </authorList>
    </citation>
    <scope>NUCLEOTIDE SEQUENCE [LARGE SCALE GENOMIC DNA]</scope>
    <source>
        <strain evidence="4 5">BT662</strain>
    </source>
</reference>
<feature type="domain" description="Fibronectin type-III" evidence="3">
    <location>
        <begin position="426"/>
        <end position="518"/>
    </location>
</feature>
<accession>A0ABS0HYD3</accession>
<evidence type="ECO:0000313" key="4">
    <source>
        <dbReference type="EMBL" id="MBF9219695.1"/>
    </source>
</evidence>
<organism evidence="4 5">
    <name type="scientific">Hymenobacter ruricola</name>
    <dbReference type="NCBI Taxonomy" id="2791023"/>
    <lineage>
        <taxon>Bacteria</taxon>
        <taxon>Pseudomonadati</taxon>
        <taxon>Bacteroidota</taxon>
        <taxon>Cytophagia</taxon>
        <taxon>Cytophagales</taxon>
        <taxon>Hymenobacteraceae</taxon>
        <taxon>Hymenobacter</taxon>
    </lineage>
</organism>
<name>A0ABS0HYD3_9BACT</name>
<dbReference type="Gene3D" id="2.60.120.380">
    <property type="match status" value="1"/>
</dbReference>
<dbReference type="Pfam" id="PF23759">
    <property type="entry name" value="GBD_T9SS_assoc"/>
    <property type="match status" value="1"/>
</dbReference>
<dbReference type="Gene3D" id="2.60.40.10">
    <property type="entry name" value="Immunoglobulins"/>
    <property type="match status" value="2"/>
</dbReference>
<keyword evidence="1" id="KW-0677">Repeat</keyword>
<dbReference type="PANTHER" id="PTHR46708">
    <property type="entry name" value="TENASCIN"/>
    <property type="match status" value="1"/>
</dbReference>
<evidence type="ECO:0000256" key="1">
    <source>
        <dbReference type="ARBA" id="ARBA00022737"/>
    </source>
</evidence>
<dbReference type="SUPFAM" id="SSF49265">
    <property type="entry name" value="Fibronectin type III"/>
    <property type="match status" value="1"/>
</dbReference>
<evidence type="ECO:0000313" key="5">
    <source>
        <dbReference type="Proteomes" id="UP000618931"/>
    </source>
</evidence>
<dbReference type="InterPro" id="IPR050991">
    <property type="entry name" value="ECM_Regulatory_Proteins"/>
</dbReference>
<dbReference type="PROSITE" id="PS50853">
    <property type="entry name" value="FN3"/>
    <property type="match status" value="2"/>
</dbReference>
<dbReference type="EMBL" id="JADQDM010000001">
    <property type="protein sequence ID" value="MBF9219695.1"/>
    <property type="molecule type" value="Genomic_DNA"/>
</dbReference>
<feature type="signal peptide" evidence="2">
    <location>
        <begin position="1"/>
        <end position="34"/>
    </location>
</feature>
<sequence length="836" mass="83167">MNNNYPGSRFSRRLRNVRNGLAVLLGWWPLLSQAQAPANDDPCGALALPLLGSLCTTPTTGTNAGATTTAANGYFNPGSNGQVNGCGQSTSPKDVWFKFTTASTGLASFGATVTVSGSPAGLLRLFSAPSCAGPFTSIQCTGGTTNNSVAGRLTTAALSPSTTYYVQVAGYGSNDVQGPFTICVTDGPGAPECLPVSNIAISYTAAGLQPDQGILSFTPGANNVPPYTVTLSGGGASRSFNTMASPVLLSGLAPGSSQTALISSACSYGGTASTAYPLNVPARNGFSCDALPLAVNPTCLSVAGDLYYGNQGGPGCGQASAYKKLWYKFTTAASGPASTQATVSLNSSTGANELQVWSGNGTSCNSNTFTLLGCSVPTTAGGATTPLTFTTLTPATTYYVQVGNSRFASATGTFTVCVTAPGGCSAPRLNVDNITGTSAVVNFSTLVTAAAPTGYTLTYQAAAGPLQTLSPAPSAPAAALTGLLPGTTYTVTLTANCDGGGVSAPATFTFTTAATAPSCAQATGLSITNVTGNAATLSFTPAAGATGYAISYQAAGSSPQVVTPAPTTSPVQLTGLLPGTTYAVLLQATCAGGSSTTQTVTFTTPALTASNDNCATAVVLPVGTVCQYTRVTTAGATAGSGAPAPTCATSSTLYDVWGQLTVPANGIVQVTTGSTGNVSNTAMAIYSGTCGSLTQLDCNDDYAGGGNFSQLRLTGQTPGATLYVRLWALGVGSTGGVFQVCAQTDATPLPTASAALSGSVAVYPNPAHTAFVVQLPAALAATAAPASLYNSLGQLVRQVTFSGTEARFAIGGLAPGVYVLRLATSEGPVTKRLLVE</sequence>
<keyword evidence="5" id="KW-1185">Reference proteome</keyword>
<gene>
    <name evidence="4" type="ORF">I2H31_01155</name>
</gene>
<dbReference type="InterPro" id="IPR056600">
    <property type="entry name" value="GBD_T9SS_assoc"/>
</dbReference>
<protein>
    <submittedName>
        <fullName evidence="4">Fibronectin type III domain-containing protein</fullName>
    </submittedName>
</protein>
<proteinExistence type="predicted"/>
<dbReference type="SMART" id="SM00060">
    <property type="entry name" value="FN3"/>
    <property type="match status" value="2"/>
</dbReference>
<evidence type="ECO:0000256" key="2">
    <source>
        <dbReference type="SAM" id="SignalP"/>
    </source>
</evidence>
<dbReference type="RefSeq" id="WP_196291163.1">
    <property type="nucleotide sequence ID" value="NZ_JADQDM010000001.1"/>
</dbReference>
<dbReference type="InterPro" id="IPR036116">
    <property type="entry name" value="FN3_sf"/>
</dbReference>